<dbReference type="AlphaFoldDB" id="A0A1J6KCZ2"/>
<dbReference type="EMBL" id="MJEQ01002760">
    <property type="protein sequence ID" value="OIT26580.1"/>
    <property type="molecule type" value="Genomic_DNA"/>
</dbReference>
<name>A0A1J6KCZ2_NICAT</name>
<gene>
    <name evidence="1" type="ORF">A4A49_36136</name>
</gene>
<organism evidence="1 2">
    <name type="scientific">Nicotiana attenuata</name>
    <name type="common">Coyote tobacco</name>
    <dbReference type="NCBI Taxonomy" id="49451"/>
    <lineage>
        <taxon>Eukaryota</taxon>
        <taxon>Viridiplantae</taxon>
        <taxon>Streptophyta</taxon>
        <taxon>Embryophyta</taxon>
        <taxon>Tracheophyta</taxon>
        <taxon>Spermatophyta</taxon>
        <taxon>Magnoliopsida</taxon>
        <taxon>eudicotyledons</taxon>
        <taxon>Gunneridae</taxon>
        <taxon>Pentapetalae</taxon>
        <taxon>asterids</taxon>
        <taxon>lamiids</taxon>
        <taxon>Solanales</taxon>
        <taxon>Solanaceae</taxon>
        <taxon>Nicotianoideae</taxon>
        <taxon>Nicotianeae</taxon>
        <taxon>Nicotiana</taxon>
    </lineage>
</organism>
<keyword evidence="2" id="KW-1185">Reference proteome</keyword>
<protein>
    <submittedName>
        <fullName evidence="1">Uncharacterized protein</fullName>
    </submittedName>
</protein>
<accession>A0A1J6KCZ2</accession>
<dbReference type="Gramene" id="OIT26580">
    <property type="protein sequence ID" value="OIT26580"/>
    <property type="gene ID" value="A4A49_36136"/>
</dbReference>
<evidence type="ECO:0000313" key="2">
    <source>
        <dbReference type="Proteomes" id="UP000187609"/>
    </source>
</evidence>
<evidence type="ECO:0000313" key="1">
    <source>
        <dbReference type="EMBL" id="OIT26580.1"/>
    </source>
</evidence>
<comment type="caution">
    <text evidence="1">The sequence shown here is derived from an EMBL/GenBank/DDBJ whole genome shotgun (WGS) entry which is preliminary data.</text>
</comment>
<dbReference type="Proteomes" id="UP000187609">
    <property type="component" value="Unassembled WGS sequence"/>
</dbReference>
<sequence length="103" mass="11756">MDSCDRSSTRRSYFEQKRAEPRTVLNSGDLEAYQDNSKLNRVGAATFLQVLMTVFELFCRCFRVVLGAVYMVLMEKIEPLFMEKMLSVCGDEDLVVLGVCKLV</sequence>
<reference evidence="1" key="1">
    <citation type="submission" date="2016-11" db="EMBL/GenBank/DDBJ databases">
        <title>The genome of Nicotiana attenuata.</title>
        <authorList>
            <person name="Xu S."/>
            <person name="Brockmoeller T."/>
            <person name="Gaquerel E."/>
            <person name="Navarro A."/>
            <person name="Kuhl H."/>
            <person name="Gase K."/>
            <person name="Ling Z."/>
            <person name="Zhou W."/>
            <person name="Kreitzer C."/>
            <person name="Stanke M."/>
            <person name="Tang H."/>
            <person name="Lyons E."/>
            <person name="Pandey P."/>
            <person name="Pandey S.P."/>
            <person name="Timmermann B."/>
            <person name="Baldwin I.T."/>
        </authorList>
    </citation>
    <scope>NUCLEOTIDE SEQUENCE [LARGE SCALE GENOMIC DNA]</scope>
    <source>
        <strain evidence="1">UT</strain>
    </source>
</reference>
<proteinExistence type="predicted"/>